<accession>A0A226DC74</accession>
<dbReference type="AlphaFoldDB" id="A0A226DC74"/>
<dbReference type="OrthoDB" id="2423701at2759"/>
<name>A0A226DC74_FOLCA</name>
<evidence type="ECO:0000313" key="1">
    <source>
        <dbReference type="EMBL" id="OXA42434.1"/>
    </source>
</evidence>
<proteinExistence type="predicted"/>
<dbReference type="SUPFAM" id="SSF48452">
    <property type="entry name" value="TPR-like"/>
    <property type="match status" value="1"/>
</dbReference>
<dbReference type="EMBL" id="LNIX01000026">
    <property type="protein sequence ID" value="OXA42434.1"/>
    <property type="molecule type" value="Genomic_DNA"/>
</dbReference>
<protein>
    <submittedName>
        <fullName evidence="1">Serine/threonine-protein phosphatase 5</fullName>
    </submittedName>
</protein>
<sequence>MGDQVDLHESSATTENYFRLNHLIVHEAPKVFRPVLTTLLSAHYGNNVSTFLATKYGKNLFKDSKRRQQKNLTSGDVTLWDLPLILDCIVSIQKQQNVQQDNKDFQKLKEIRNVLAHSPSGELSEDDFIKDFTTAKHILERFGYMVTRKIQIRMTMEAQSGTDILSRCYSLLKFGNKCFIDNKVWKAIKAYTEGIRLLNNYERRGPLWKLYEGRSIAFCTLPRQFWSYGKMDAKTLVALDSKGSTGYLRLAAIYDKLGKFTKAKINYQVAERYVILMEKSCRRVWRDGEGWVSSD</sequence>
<organism evidence="1 2">
    <name type="scientific">Folsomia candida</name>
    <name type="common">Springtail</name>
    <dbReference type="NCBI Taxonomy" id="158441"/>
    <lineage>
        <taxon>Eukaryota</taxon>
        <taxon>Metazoa</taxon>
        <taxon>Ecdysozoa</taxon>
        <taxon>Arthropoda</taxon>
        <taxon>Hexapoda</taxon>
        <taxon>Collembola</taxon>
        <taxon>Entomobryomorpha</taxon>
        <taxon>Isotomoidea</taxon>
        <taxon>Isotomidae</taxon>
        <taxon>Proisotominae</taxon>
        <taxon>Folsomia</taxon>
    </lineage>
</organism>
<dbReference type="Gene3D" id="1.25.40.10">
    <property type="entry name" value="Tetratricopeptide repeat domain"/>
    <property type="match status" value="1"/>
</dbReference>
<evidence type="ECO:0000313" key="2">
    <source>
        <dbReference type="Proteomes" id="UP000198287"/>
    </source>
</evidence>
<dbReference type="Proteomes" id="UP000198287">
    <property type="component" value="Unassembled WGS sequence"/>
</dbReference>
<gene>
    <name evidence="1" type="ORF">Fcan01_22931</name>
</gene>
<comment type="caution">
    <text evidence="1">The sequence shown here is derived from an EMBL/GenBank/DDBJ whole genome shotgun (WGS) entry which is preliminary data.</text>
</comment>
<keyword evidence="2" id="KW-1185">Reference proteome</keyword>
<dbReference type="InterPro" id="IPR011990">
    <property type="entry name" value="TPR-like_helical_dom_sf"/>
</dbReference>
<reference evidence="1 2" key="1">
    <citation type="submission" date="2015-12" db="EMBL/GenBank/DDBJ databases">
        <title>The genome of Folsomia candida.</title>
        <authorList>
            <person name="Faddeeva A."/>
            <person name="Derks M.F."/>
            <person name="Anvar Y."/>
            <person name="Smit S."/>
            <person name="Van Straalen N."/>
            <person name="Roelofs D."/>
        </authorList>
    </citation>
    <scope>NUCLEOTIDE SEQUENCE [LARGE SCALE GENOMIC DNA]</scope>
    <source>
        <strain evidence="1 2">VU population</strain>
        <tissue evidence="1">Whole body</tissue>
    </source>
</reference>